<proteinExistence type="predicted"/>
<feature type="domain" description="Glycosyltransferase subfamily 4-like N-terminal" evidence="2">
    <location>
        <begin position="32"/>
        <end position="128"/>
    </location>
</feature>
<dbReference type="PANTHER" id="PTHR45947:SF15">
    <property type="entry name" value="TEICHURONIC ACID BIOSYNTHESIS GLYCOSYLTRANSFERASE TUAC-RELATED"/>
    <property type="match status" value="1"/>
</dbReference>
<dbReference type="AlphaFoldDB" id="A0A2T0WW19"/>
<evidence type="ECO:0000313" key="4">
    <source>
        <dbReference type="Proteomes" id="UP000238157"/>
    </source>
</evidence>
<accession>A0A2T0WW19</accession>
<protein>
    <submittedName>
        <fullName evidence="3">Glycosyltransferase involved in cell wall biosynthesis</fullName>
    </submittedName>
</protein>
<dbReference type="OrthoDB" id="9792269at2"/>
<keyword evidence="4" id="KW-1185">Reference proteome</keyword>
<organism evidence="3 4">
    <name type="scientific">Mongoliibacter ruber</name>
    <dbReference type="NCBI Taxonomy" id="1750599"/>
    <lineage>
        <taxon>Bacteria</taxon>
        <taxon>Pseudomonadati</taxon>
        <taxon>Bacteroidota</taxon>
        <taxon>Cytophagia</taxon>
        <taxon>Cytophagales</taxon>
        <taxon>Cyclobacteriaceae</taxon>
        <taxon>Mongoliibacter</taxon>
    </lineage>
</organism>
<dbReference type="GO" id="GO:0016757">
    <property type="term" value="F:glycosyltransferase activity"/>
    <property type="evidence" value="ECO:0007669"/>
    <property type="project" value="InterPro"/>
</dbReference>
<dbReference type="PANTHER" id="PTHR45947">
    <property type="entry name" value="SULFOQUINOVOSYL TRANSFERASE SQD2"/>
    <property type="match status" value="1"/>
</dbReference>
<dbReference type="Pfam" id="PF00534">
    <property type="entry name" value="Glycos_transf_1"/>
    <property type="match status" value="1"/>
</dbReference>
<keyword evidence="3" id="KW-0808">Transferase</keyword>
<dbReference type="InterPro" id="IPR028098">
    <property type="entry name" value="Glyco_trans_4-like_N"/>
</dbReference>
<dbReference type="SUPFAM" id="SSF53756">
    <property type="entry name" value="UDP-Glycosyltransferase/glycogen phosphorylase"/>
    <property type="match status" value="1"/>
</dbReference>
<dbReference type="CDD" id="cd03801">
    <property type="entry name" value="GT4_PimA-like"/>
    <property type="match status" value="1"/>
</dbReference>
<sequence>MKKILFITNMYPIDKKPYFGIFIKEQILELKKGYEFDYKVHLINGLHKSKFEYIKSILQVPKLIRSFKPDVIHVHYGISGLFLLFYKPTVPVYLTLHGCDFLDHGDNRLQVWLSKAVARRVDKIYVQNSQMLEVGKQINNNIEILTCGVDTDFFKPDLINEYQESEKVKIVFPSDPSRSEKNYGLYNDTIKVLEENHGYKVEKSSVHNMTREEVRTMLSQADCLLMTSISEGSPQVVKEALSCGLPVVSVDVGNVGEMIEGIPSCFLSKNHDAFELAGLLVKSIESEKEHRGAVREKFMAKNIFSNRYIANRIWGNYNF</sequence>
<evidence type="ECO:0000313" key="3">
    <source>
        <dbReference type="EMBL" id="PRY90879.1"/>
    </source>
</evidence>
<reference evidence="3 4" key="1">
    <citation type="submission" date="2018-03" db="EMBL/GenBank/DDBJ databases">
        <title>Genomic Encyclopedia of Archaeal and Bacterial Type Strains, Phase II (KMG-II): from individual species to whole genera.</title>
        <authorList>
            <person name="Goeker M."/>
        </authorList>
    </citation>
    <scope>NUCLEOTIDE SEQUENCE [LARGE SCALE GENOMIC DNA]</scope>
    <source>
        <strain evidence="3 4">DSM 27929</strain>
    </source>
</reference>
<evidence type="ECO:0000259" key="1">
    <source>
        <dbReference type="Pfam" id="PF00534"/>
    </source>
</evidence>
<dbReference type="Proteomes" id="UP000238157">
    <property type="component" value="Unassembled WGS sequence"/>
</dbReference>
<name>A0A2T0WW19_9BACT</name>
<dbReference type="Gene3D" id="3.40.50.2000">
    <property type="entry name" value="Glycogen Phosphorylase B"/>
    <property type="match status" value="2"/>
</dbReference>
<comment type="caution">
    <text evidence="3">The sequence shown here is derived from an EMBL/GenBank/DDBJ whole genome shotgun (WGS) entry which is preliminary data.</text>
</comment>
<dbReference type="RefSeq" id="WP_106132082.1">
    <property type="nucleotide sequence ID" value="NZ_PVTR01000001.1"/>
</dbReference>
<gene>
    <name evidence="3" type="ORF">CLW00_101554</name>
</gene>
<dbReference type="EMBL" id="PVTR01000001">
    <property type="protein sequence ID" value="PRY90879.1"/>
    <property type="molecule type" value="Genomic_DNA"/>
</dbReference>
<dbReference type="InterPro" id="IPR050194">
    <property type="entry name" value="Glycosyltransferase_grp1"/>
</dbReference>
<dbReference type="InterPro" id="IPR001296">
    <property type="entry name" value="Glyco_trans_1"/>
</dbReference>
<dbReference type="Pfam" id="PF13477">
    <property type="entry name" value="Glyco_trans_4_2"/>
    <property type="match status" value="1"/>
</dbReference>
<evidence type="ECO:0000259" key="2">
    <source>
        <dbReference type="Pfam" id="PF13477"/>
    </source>
</evidence>
<feature type="domain" description="Glycosyl transferase family 1" evidence="1">
    <location>
        <begin position="185"/>
        <end position="291"/>
    </location>
</feature>